<dbReference type="EMBL" id="JBHSED010000017">
    <property type="protein sequence ID" value="MFC4303989.1"/>
    <property type="molecule type" value="Genomic_DNA"/>
</dbReference>
<protein>
    <submittedName>
        <fullName evidence="1">Uncharacterized protein</fullName>
    </submittedName>
</protein>
<reference evidence="2" key="1">
    <citation type="journal article" date="2019" name="Int. J. Syst. Evol. Microbiol.">
        <title>The Global Catalogue of Microorganisms (GCM) 10K type strain sequencing project: providing services to taxonomists for standard genome sequencing and annotation.</title>
        <authorList>
            <consortium name="The Broad Institute Genomics Platform"/>
            <consortium name="The Broad Institute Genome Sequencing Center for Infectious Disease"/>
            <person name="Wu L."/>
            <person name="Ma J."/>
        </authorList>
    </citation>
    <scope>NUCLEOTIDE SEQUENCE [LARGE SCALE GENOMIC DNA]</scope>
    <source>
        <strain evidence="2">CGMCC 4.1641</strain>
    </source>
</reference>
<gene>
    <name evidence="1" type="ORF">ACFO1S_11120</name>
</gene>
<evidence type="ECO:0000313" key="1">
    <source>
        <dbReference type="EMBL" id="MFC4303989.1"/>
    </source>
</evidence>
<evidence type="ECO:0000313" key="2">
    <source>
        <dbReference type="Proteomes" id="UP001595755"/>
    </source>
</evidence>
<proteinExistence type="predicted"/>
<sequence>MNTIGNPLRFFKVTGELCKDKYDFKAVPWRLLHETQRYYEIKPENGSVKRIYKEKLNTTVIETKQYCNGTLSCSAFCTEDRIEDLRQAILEHLHQSVESYIEDLQLNQLALKRHISSF</sequence>
<name>A0ABV8SC98_9BACL</name>
<organism evidence="1 2">
    <name type="scientific">Cohnella boryungensis</name>
    <dbReference type="NCBI Taxonomy" id="768479"/>
    <lineage>
        <taxon>Bacteria</taxon>
        <taxon>Bacillati</taxon>
        <taxon>Bacillota</taxon>
        <taxon>Bacilli</taxon>
        <taxon>Bacillales</taxon>
        <taxon>Paenibacillaceae</taxon>
        <taxon>Cohnella</taxon>
    </lineage>
</organism>
<keyword evidence="2" id="KW-1185">Reference proteome</keyword>
<comment type="caution">
    <text evidence="1">The sequence shown here is derived from an EMBL/GenBank/DDBJ whole genome shotgun (WGS) entry which is preliminary data.</text>
</comment>
<accession>A0ABV8SC98</accession>
<dbReference type="Proteomes" id="UP001595755">
    <property type="component" value="Unassembled WGS sequence"/>
</dbReference>
<dbReference type="RefSeq" id="WP_204605790.1">
    <property type="nucleotide sequence ID" value="NZ_JBHSED010000017.1"/>
</dbReference>